<keyword evidence="3" id="KW-1185">Reference proteome</keyword>
<evidence type="ECO:0000313" key="3">
    <source>
        <dbReference type="Proteomes" id="UP001164761"/>
    </source>
</evidence>
<dbReference type="EMBL" id="CP104067">
    <property type="protein sequence ID" value="WAH43381.1"/>
    <property type="molecule type" value="Genomic_DNA"/>
</dbReference>
<evidence type="ECO:0000313" key="2">
    <source>
        <dbReference type="EMBL" id="WAH43381.1"/>
    </source>
</evidence>
<dbReference type="SUPFAM" id="SSF55729">
    <property type="entry name" value="Acyl-CoA N-acyltransferases (Nat)"/>
    <property type="match status" value="1"/>
</dbReference>
<protein>
    <submittedName>
        <fullName evidence="2">GNAT family N-acetyltransferase</fullName>
    </submittedName>
</protein>
<proteinExistence type="predicted"/>
<dbReference type="Pfam" id="PF13508">
    <property type="entry name" value="Acetyltransf_7"/>
    <property type="match status" value="1"/>
</dbReference>
<dbReference type="PROSITE" id="PS51186">
    <property type="entry name" value="GNAT"/>
    <property type="match status" value="1"/>
</dbReference>
<feature type="domain" description="N-acetyltransferase" evidence="1">
    <location>
        <begin position="4"/>
        <end position="143"/>
    </location>
</feature>
<gene>
    <name evidence="2" type="ORF">NZD89_08325</name>
</gene>
<dbReference type="InterPro" id="IPR000182">
    <property type="entry name" value="GNAT_dom"/>
</dbReference>
<dbReference type="Gene3D" id="3.40.630.30">
    <property type="match status" value="1"/>
</dbReference>
<reference evidence="2" key="1">
    <citation type="submission" date="2022-08" db="EMBL/GenBank/DDBJ databases">
        <title>Alicyclobacillus fastidiosus DSM 17978, complete genome.</title>
        <authorList>
            <person name="Wang Q."/>
            <person name="Cai R."/>
            <person name="Wang Z."/>
        </authorList>
    </citation>
    <scope>NUCLEOTIDE SEQUENCE</scope>
    <source>
        <strain evidence="2">DSM 17978</strain>
    </source>
</reference>
<organism evidence="2 3">
    <name type="scientific">Alicyclobacillus fastidiosus</name>
    <dbReference type="NCBI Taxonomy" id="392011"/>
    <lineage>
        <taxon>Bacteria</taxon>
        <taxon>Bacillati</taxon>
        <taxon>Bacillota</taxon>
        <taxon>Bacilli</taxon>
        <taxon>Bacillales</taxon>
        <taxon>Alicyclobacillaceae</taxon>
        <taxon>Alicyclobacillus</taxon>
    </lineage>
</organism>
<dbReference type="InterPro" id="IPR016181">
    <property type="entry name" value="Acyl_CoA_acyltransferase"/>
</dbReference>
<evidence type="ECO:0000259" key="1">
    <source>
        <dbReference type="PROSITE" id="PS51186"/>
    </source>
</evidence>
<dbReference type="CDD" id="cd04301">
    <property type="entry name" value="NAT_SF"/>
    <property type="match status" value="1"/>
</dbReference>
<name>A0ABY6ZKI9_9BACL</name>
<accession>A0ABY6ZKI9</accession>
<dbReference type="Proteomes" id="UP001164761">
    <property type="component" value="Chromosome"/>
</dbReference>
<sequence>MRLIDYRVSNVPISRVKQLLSYAVGAPKDEKLKRILDKVYADANAILYTCMENGDTALGVVGCQRTGESSVEILHIAVDKRKRNQGIGRKIIDELLALEKLTELTAETDAEAVDFYRKYGFSIHALGEKYLGVERFLCRFKQPVY</sequence>
<dbReference type="RefSeq" id="WP_268007266.1">
    <property type="nucleotide sequence ID" value="NZ_BSUT01000001.1"/>
</dbReference>